<keyword evidence="3" id="KW-1185">Reference proteome</keyword>
<dbReference type="OrthoDB" id="9791432at2"/>
<dbReference type="Gene3D" id="1.10.220.30">
    <property type="match status" value="1"/>
</dbReference>
<protein>
    <submittedName>
        <fullName evidence="2">Flagellar motility protein MotE (MotC chaperone)</fullName>
    </submittedName>
</protein>
<feature type="coiled-coil region" evidence="1">
    <location>
        <begin position="57"/>
        <end position="102"/>
    </location>
</feature>
<dbReference type="RefSeq" id="WP_145400033.1">
    <property type="nucleotide sequence ID" value="NZ_VLKU01000017.1"/>
</dbReference>
<dbReference type="SUPFAM" id="SSF158791">
    <property type="entry name" value="MgtE N-terminal domain-like"/>
    <property type="match status" value="1"/>
</dbReference>
<reference evidence="2 3" key="1">
    <citation type="journal article" date="2015" name="Stand. Genomic Sci.">
        <title>Genomic Encyclopedia of Bacterial and Archaeal Type Strains, Phase III: the genomes of soil and plant-associated and newly described type strains.</title>
        <authorList>
            <person name="Whitman W.B."/>
            <person name="Woyke T."/>
            <person name="Klenk H.P."/>
            <person name="Zhou Y."/>
            <person name="Lilburn T.G."/>
            <person name="Beck B.J."/>
            <person name="De Vos P."/>
            <person name="Vandamme P."/>
            <person name="Eisen J.A."/>
            <person name="Garrity G."/>
            <person name="Hugenholtz P."/>
            <person name="Kyrpides N.C."/>
        </authorList>
    </citation>
    <scope>NUCLEOTIDE SEQUENCE [LARGE SCALE GENOMIC DNA]</scope>
    <source>
        <strain evidence="2 3">CGMCC 1.5364</strain>
    </source>
</reference>
<dbReference type="AlphaFoldDB" id="A0A562N7H1"/>
<keyword evidence="2" id="KW-0282">Flagellum</keyword>
<comment type="caution">
    <text evidence="2">The sequence shown here is derived from an EMBL/GenBank/DDBJ whole genome shotgun (WGS) entry which is preliminary data.</text>
</comment>
<evidence type="ECO:0000313" key="2">
    <source>
        <dbReference type="EMBL" id="TWI28063.1"/>
    </source>
</evidence>
<gene>
    <name evidence="2" type="ORF">IQ24_03894</name>
</gene>
<dbReference type="Proteomes" id="UP000316225">
    <property type="component" value="Unassembled WGS sequence"/>
</dbReference>
<evidence type="ECO:0000256" key="1">
    <source>
        <dbReference type="SAM" id="Coils"/>
    </source>
</evidence>
<sequence>MRRYLQQVQGCVAVVVAAGSAAAFLGTSDKLQALAAPAELLAGCQDIPETVALAQTLNDRTLRLETYKQELDRRKNELSAAQAELTRKLEELRKLKQQTSDHRIANDQRRDDDISGLIAIYDQMKPDQAATILANLPPDFAAQILVRVQPETGARIMGAFPPDQAAIMTPYMGLGRSARN</sequence>
<keyword evidence="2" id="KW-0966">Cell projection</keyword>
<keyword evidence="1" id="KW-0175">Coiled coil</keyword>
<dbReference type="EMBL" id="VLKU01000017">
    <property type="protein sequence ID" value="TWI28063.1"/>
    <property type="molecule type" value="Genomic_DNA"/>
</dbReference>
<organism evidence="2 3">
    <name type="scientific">Paracoccus sulfuroxidans</name>
    <dbReference type="NCBI Taxonomy" id="384678"/>
    <lineage>
        <taxon>Bacteria</taxon>
        <taxon>Pseudomonadati</taxon>
        <taxon>Pseudomonadota</taxon>
        <taxon>Alphaproteobacteria</taxon>
        <taxon>Rhodobacterales</taxon>
        <taxon>Paracoccaceae</taxon>
        <taxon>Paracoccus</taxon>
    </lineage>
</organism>
<keyword evidence="2" id="KW-0969">Cilium</keyword>
<accession>A0A562N7H1</accession>
<proteinExistence type="predicted"/>
<evidence type="ECO:0000313" key="3">
    <source>
        <dbReference type="Proteomes" id="UP000316225"/>
    </source>
</evidence>
<name>A0A562N7H1_9RHOB</name>